<accession>A0A9N8YLV7</accession>
<dbReference type="PANTHER" id="PTHR13128">
    <property type="entry name" value="VACUOLAR PROTEIN-SORTING-ASSOCIATED PROTEIN 36"/>
    <property type="match status" value="1"/>
</dbReference>
<feature type="domain" description="GLUE N-terminal" evidence="5">
    <location>
        <begin position="7"/>
        <end position="183"/>
    </location>
</feature>
<comment type="subcellular location">
    <subcellularLocation>
        <location evidence="4">Cytoplasm</location>
    </subcellularLocation>
    <subcellularLocation>
        <location evidence="4">Endosome</location>
    </subcellularLocation>
</comment>
<organism evidence="6 7">
    <name type="scientific">Diversispora eburnea</name>
    <dbReference type="NCBI Taxonomy" id="1213867"/>
    <lineage>
        <taxon>Eukaryota</taxon>
        <taxon>Fungi</taxon>
        <taxon>Fungi incertae sedis</taxon>
        <taxon>Mucoromycota</taxon>
        <taxon>Glomeromycotina</taxon>
        <taxon>Glomeromycetes</taxon>
        <taxon>Diversisporales</taxon>
        <taxon>Diversisporaceae</taxon>
        <taxon>Diversispora</taxon>
    </lineage>
</organism>
<dbReference type="Gene3D" id="2.30.29.30">
    <property type="entry name" value="Pleckstrin-homology domain (PH domain)/Phosphotyrosine-binding domain (PTB)"/>
    <property type="match status" value="1"/>
</dbReference>
<dbReference type="SUPFAM" id="SSF46785">
    <property type="entry name" value="Winged helix' DNA-binding domain"/>
    <property type="match status" value="1"/>
</dbReference>
<gene>
    <name evidence="6" type="ORF">DEBURN_LOCUS154</name>
</gene>
<dbReference type="EMBL" id="CAJVPK010000004">
    <property type="protein sequence ID" value="CAG8432827.1"/>
    <property type="molecule type" value="Genomic_DNA"/>
</dbReference>
<keyword evidence="7" id="KW-1185">Reference proteome</keyword>
<evidence type="ECO:0000256" key="4">
    <source>
        <dbReference type="RuleBase" id="RU367095"/>
    </source>
</evidence>
<dbReference type="Pfam" id="PF11605">
    <property type="entry name" value="Vps36_ESCRT-II"/>
    <property type="match status" value="1"/>
</dbReference>
<dbReference type="InterPro" id="IPR036388">
    <property type="entry name" value="WH-like_DNA-bd_sf"/>
</dbReference>
<evidence type="ECO:0000313" key="6">
    <source>
        <dbReference type="EMBL" id="CAG8432827.1"/>
    </source>
</evidence>
<evidence type="ECO:0000256" key="2">
    <source>
        <dbReference type="ARBA" id="ARBA00022448"/>
    </source>
</evidence>
<dbReference type="Gene3D" id="6.10.140.260">
    <property type="match status" value="1"/>
</dbReference>
<evidence type="ECO:0000259" key="5">
    <source>
        <dbReference type="PROSITE" id="PS51495"/>
    </source>
</evidence>
<dbReference type="Pfam" id="PF04157">
    <property type="entry name" value="EAP30"/>
    <property type="match status" value="1"/>
</dbReference>
<keyword evidence="2 4" id="KW-0813">Transport</keyword>
<dbReference type="Gene3D" id="2.30.30.380">
    <property type="entry name" value="Zn-finger domain of Sec23/24"/>
    <property type="match status" value="1"/>
</dbReference>
<dbReference type="InterPro" id="IPR011993">
    <property type="entry name" value="PH-like_dom_sf"/>
</dbReference>
<dbReference type="Gene3D" id="1.10.10.10">
    <property type="entry name" value="Winged helix-like DNA-binding domain superfamily/Winged helix DNA-binding domain"/>
    <property type="match status" value="1"/>
</dbReference>
<dbReference type="AlphaFoldDB" id="A0A9N8YLV7"/>
<proteinExistence type="inferred from homology"/>
<dbReference type="PANTHER" id="PTHR13128:SF12">
    <property type="entry name" value="VACUOLAR PROTEIN-SORTING-ASSOCIATED PROTEIN 36"/>
    <property type="match status" value="1"/>
</dbReference>
<comment type="caution">
    <text evidence="6">The sequence shown here is derived from an EMBL/GenBank/DDBJ whole genome shotgun (WGS) entry which is preliminary data.</text>
</comment>
<sequence>MNRFTRVNLTSSLRPVLAGNETVIATQDNVGLYDGNEKTSDYTNGIVYLTSHRIVYVDEKNPTTNSVAVDIRLIKDRELYVRKRNVEQQFSTPSSNPTDSIEIACPLCTFLNHPSMINCELCDAELGTINMDGLNMESDVGSNIENDRHDFVKLSFRRGNSTFYDKLKVVMSTKEWEKTDESQAEQSQKEQDETLNQAFKDLDGLMANVTEVVRLAESIKNKISKDPEFLADETSDFRTYLVELGIQNPVTKDSAGSVYHKELARQLAEFLEILLVKENGMIALTDIYCIFNRARGVCNDEQTAQRIIDFIKDRESLTAIELASLAKMSVVLAIEQLQLSISMRTINNNLQVLSKLAAAKKRTNEFTSKEIMTQNNIRYKNNISPPIPYSSSSSSLELDRLFDTTFKAICDLEMFEVKLNLKRLDLEKALLNLIKKLIDFGQNKKAIELLVKLRSRLSQSFVKNLMTFYIDLCTFPINIINNDDNRDIHEIDQNNQNHRNHRNNQNIINSETKLLVLSSLVCAMRCLIELDDNRFTKENNGNPMNWAILMKDIDPILVNSYLEMIIRVISKALDASMNILRLRVVSIKAFTLTTRYELSLLLDYIFKKFVIYQELLTFHEEAYKILEQHISLVVQNPKFFKWLEHFTRVSRMVNKYTKVIIIYEKIIDAMSRLLNTNKEIIYNSQIIILKLNIASLVLENLLIVDHGLRTISNLYYRKGVYYYNNNQIKEAIKPISESCKILNQYIQELQSVEDNFNNNNCSVEEIQLHLKFQKFGSLISSQTILSVSQNVPTIPKLIDRYIKLLLLLIVDNNKNNDKLISSLHEILLNCKYDNIITLAGLFEYELRVMKSIEDKFDGLESEMILYDKLLEWYDYKNFPIRRARSLIELAKIARRVKIIEMSKISRHVNIRSNAIELIEEAANLLKTDDLAQDSNLAHLRYYYLATAYSWMGIFGLESGNLTFDPFNCALNLWKRILIDIPMCFDTEVISVSSSKHDRHNQHHQYDQLENVRKNIDDVERFYGHLEMLADYFALINLPINHILTIKLMLRLNNGIRKDANNILSG</sequence>
<protein>
    <recommendedName>
        <fullName evidence="4">Vacuolar protein-sorting-associated protein 36</fullName>
    </recommendedName>
    <alternativeName>
        <fullName evidence="4">ESCRT-II complex subunit VPS36</fullName>
    </alternativeName>
</protein>
<dbReference type="InterPro" id="IPR037855">
    <property type="entry name" value="Vps36"/>
</dbReference>
<comment type="similarity">
    <text evidence="1 4">Belongs to the VPS36 family.</text>
</comment>
<evidence type="ECO:0000256" key="3">
    <source>
        <dbReference type="ARBA" id="ARBA00022927"/>
    </source>
</evidence>
<dbReference type="GO" id="GO:0031902">
    <property type="term" value="C:late endosome membrane"/>
    <property type="evidence" value="ECO:0007669"/>
    <property type="project" value="UniProtKB-UniRule"/>
</dbReference>
<dbReference type="InterPro" id="IPR036390">
    <property type="entry name" value="WH_DNA-bd_sf"/>
</dbReference>
<dbReference type="InterPro" id="IPR040608">
    <property type="entry name" value="Snf8/Vps36"/>
</dbReference>
<dbReference type="InterPro" id="IPR021648">
    <property type="entry name" value="GLUE_dom"/>
</dbReference>
<keyword evidence="4" id="KW-0967">Endosome</keyword>
<comment type="subunit">
    <text evidence="4">Component of the endosomal sorting complex required for transport II (ESCRT-II).</text>
</comment>
<dbReference type="GO" id="GO:0032266">
    <property type="term" value="F:phosphatidylinositol-3-phosphate binding"/>
    <property type="evidence" value="ECO:0007669"/>
    <property type="project" value="UniProtKB-UniRule"/>
</dbReference>
<name>A0A9N8YLV7_9GLOM</name>
<dbReference type="OrthoDB" id="271448at2759"/>
<comment type="function">
    <text evidence="4">Component of the ESCRT-II complex (endosomal sorting complex required for transport II), which is required for multivesicular body (MVB) formation and sorting of endosomal cargo proteins into MVBs.</text>
</comment>
<keyword evidence="3 4" id="KW-0653">Protein transport</keyword>
<dbReference type="Proteomes" id="UP000789706">
    <property type="component" value="Unassembled WGS sequence"/>
</dbReference>
<dbReference type="PROSITE" id="PS51495">
    <property type="entry name" value="GLUE"/>
    <property type="match status" value="1"/>
</dbReference>
<evidence type="ECO:0000256" key="1">
    <source>
        <dbReference type="ARBA" id="ARBA00009697"/>
    </source>
</evidence>
<keyword evidence="4" id="KW-0963">Cytoplasm</keyword>
<dbReference type="GO" id="GO:0043130">
    <property type="term" value="F:ubiquitin binding"/>
    <property type="evidence" value="ECO:0007669"/>
    <property type="project" value="UniProtKB-UniRule"/>
</dbReference>
<reference evidence="6" key="1">
    <citation type="submission" date="2021-06" db="EMBL/GenBank/DDBJ databases">
        <authorList>
            <person name="Kallberg Y."/>
            <person name="Tangrot J."/>
            <person name="Rosling A."/>
        </authorList>
    </citation>
    <scope>NUCLEOTIDE SEQUENCE</scope>
    <source>
        <strain evidence="6">AZ414A</strain>
    </source>
</reference>
<evidence type="ECO:0000313" key="7">
    <source>
        <dbReference type="Proteomes" id="UP000789706"/>
    </source>
</evidence>
<dbReference type="SUPFAM" id="SSF50729">
    <property type="entry name" value="PH domain-like"/>
    <property type="match status" value="1"/>
</dbReference>
<dbReference type="GO" id="GO:0043328">
    <property type="term" value="P:protein transport to vacuole involved in ubiquitin-dependent protein catabolic process via the multivesicular body sorting pathway"/>
    <property type="evidence" value="ECO:0007669"/>
    <property type="project" value="UniProtKB-UniRule"/>
</dbReference>
<dbReference type="GO" id="GO:0000814">
    <property type="term" value="C:ESCRT II complex"/>
    <property type="evidence" value="ECO:0007669"/>
    <property type="project" value="UniProtKB-UniRule"/>
</dbReference>